<organism evidence="2 3">
    <name type="scientific">Venturia effusa</name>
    <dbReference type="NCBI Taxonomy" id="50376"/>
    <lineage>
        <taxon>Eukaryota</taxon>
        <taxon>Fungi</taxon>
        <taxon>Dikarya</taxon>
        <taxon>Ascomycota</taxon>
        <taxon>Pezizomycotina</taxon>
        <taxon>Dothideomycetes</taxon>
        <taxon>Pleosporomycetidae</taxon>
        <taxon>Venturiales</taxon>
        <taxon>Venturiaceae</taxon>
        <taxon>Venturia</taxon>
    </lineage>
</organism>
<dbReference type="EMBL" id="CP042193">
    <property type="protein sequence ID" value="QDS73248.1"/>
    <property type="molecule type" value="Genomic_DNA"/>
</dbReference>
<protein>
    <submittedName>
        <fullName evidence="2">Uncharacterized protein</fullName>
    </submittedName>
</protein>
<evidence type="ECO:0000313" key="2">
    <source>
        <dbReference type="EMBL" id="QDS73248.1"/>
    </source>
</evidence>
<reference evidence="2 3" key="1">
    <citation type="submission" date="2019-07" db="EMBL/GenBank/DDBJ databases">
        <title>Finished genome of Venturia effusa.</title>
        <authorList>
            <person name="Young C.A."/>
            <person name="Cox M.P."/>
            <person name="Ganley A.R.D."/>
            <person name="David W.J."/>
        </authorList>
    </citation>
    <scope>NUCLEOTIDE SEQUENCE [LARGE SCALE GENOMIC DNA]</scope>
    <source>
        <strain evidence="3">albino</strain>
    </source>
</reference>
<name>A0A517LC80_9PEZI</name>
<accession>A0A517LC80</accession>
<keyword evidence="3" id="KW-1185">Reference proteome</keyword>
<proteinExistence type="predicted"/>
<dbReference type="Proteomes" id="UP000316270">
    <property type="component" value="Chromosome 9"/>
</dbReference>
<sequence>MQAHALLVLVMVTFFGLVNSNPVDNRDTQAVQAAHHAAIIANKEAADAEMFPGYSIHTYTWTFEIHPGTANDTASFKGTIEHAMAQMNETYPGWRKEYDDHLAKNPLQERGLDDPDDYWNKRYDCGDGLVRGWRTALIGPIQDGVSYLRRQSGPVTLGMLYKFVAFDGRPISPLTARPDQYLESCQSAGDGRFVARREVGYSFRRKSI</sequence>
<feature type="chain" id="PRO_5022100573" evidence="1">
    <location>
        <begin position="21"/>
        <end position="208"/>
    </location>
</feature>
<feature type="signal peptide" evidence="1">
    <location>
        <begin position="1"/>
        <end position="20"/>
    </location>
</feature>
<gene>
    <name evidence="2" type="ORF">FKW77_004131</name>
</gene>
<evidence type="ECO:0000256" key="1">
    <source>
        <dbReference type="SAM" id="SignalP"/>
    </source>
</evidence>
<dbReference type="AlphaFoldDB" id="A0A517LC80"/>
<dbReference type="OrthoDB" id="3552888at2759"/>
<keyword evidence="1" id="KW-0732">Signal</keyword>
<evidence type="ECO:0000313" key="3">
    <source>
        <dbReference type="Proteomes" id="UP000316270"/>
    </source>
</evidence>
<dbReference type="STRING" id="50376.A0A517LC80"/>